<evidence type="ECO:0000256" key="2">
    <source>
        <dbReference type="SAM" id="Phobius"/>
    </source>
</evidence>
<protein>
    <submittedName>
        <fullName evidence="3">Uncharacterized protein</fullName>
    </submittedName>
</protein>
<organism evidence="3 4">
    <name type="scientific">Patella caerulea</name>
    <name type="common">Rayed Mediterranean limpet</name>
    <dbReference type="NCBI Taxonomy" id="87958"/>
    <lineage>
        <taxon>Eukaryota</taxon>
        <taxon>Metazoa</taxon>
        <taxon>Spiralia</taxon>
        <taxon>Lophotrochozoa</taxon>
        <taxon>Mollusca</taxon>
        <taxon>Gastropoda</taxon>
        <taxon>Patellogastropoda</taxon>
        <taxon>Patelloidea</taxon>
        <taxon>Patellidae</taxon>
        <taxon>Patella</taxon>
    </lineage>
</organism>
<gene>
    <name evidence="3" type="ORF">SNE40_020778</name>
</gene>
<evidence type="ECO:0000256" key="1">
    <source>
        <dbReference type="SAM" id="MobiDB-lite"/>
    </source>
</evidence>
<dbReference type="AlphaFoldDB" id="A0AAN8J4Z3"/>
<accession>A0AAN8J4Z3</accession>
<dbReference type="EMBL" id="JAZGQO010000015">
    <property type="protein sequence ID" value="KAK6169794.1"/>
    <property type="molecule type" value="Genomic_DNA"/>
</dbReference>
<keyword evidence="4" id="KW-1185">Reference proteome</keyword>
<dbReference type="Proteomes" id="UP001347796">
    <property type="component" value="Unassembled WGS sequence"/>
</dbReference>
<evidence type="ECO:0000313" key="3">
    <source>
        <dbReference type="EMBL" id="KAK6169794.1"/>
    </source>
</evidence>
<feature type="region of interest" description="Disordered" evidence="1">
    <location>
        <begin position="359"/>
        <end position="388"/>
    </location>
</feature>
<proteinExistence type="predicted"/>
<keyword evidence="2" id="KW-1133">Transmembrane helix</keyword>
<keyword evidence="2" id="KW-0472">Membrane</keyword>
<sequence length="432" mass="48846">MAIYNGMFCMGIIFMFQSYGIGQLVKSFYLQCDGPSEATYYRPRCRSTSTQLCDPYHVLMLTNVSVRYYNETEEQNCRVLGYIYFTLADCLLSQKCFVDRALLAHFLYRDEECSPHHLTSKIEYVCVSDSSILNMTKFGVNTNLNSLSLAYSSYRYPKIGGHFYCSCEITAGDDDVYIYTTVAFLRLRIRSRFRRYNTSVTIYSRDYTVHYDANNTDMTPVDHRGYHYQYLFYKQLNKIKGPIHLVYEGDKLPSNDKIWIDFKVTQGRLKVNCKGCKNGSFVPPIFNIPPSPGNDRTSLSVSPSPGNDQTTSSCKTNAAASSSNRWKDALISVHVIVVLLGLVVIGFVIYKKKRNFTKGTTKTSTEQPTISGPVSDMQSGTVSDMRSGTVSDVPLASGMYESLEMEAQPAQVYDSLEPNIIYENVVGDNERS</sequence>
<comment type="caution">
    <text evidence="3">The sequence shown here is derived from an EMBL/GenBank/DDBJ whole genome shotgun (WGS) entry which is preliminary data.</text>
</comment>
<feature type="region of interest" description="Disordered" evidence="1">
    <location>
        <begin position="287"/>
        <end position="316"/>
    </location>
</feature>
<keyword evidence="2" id="KW-0812">Transmembrane</keyword>
<feature type="compositionally biased region" description="Polar residues" evidence="1">
    <location>
        <begin position="294"/>
        <end position="316"/>
    </location>
</feature>
<evidence type="ECO:0000313" key="4">
    <source>
        <dbReference type="Proteomes" id="UP001347796"/>
    </source>
</evidence>
<name>A0AAN8J4Z3_PATCE</name>
<feature type="transmembrane region" description="Helical" evidence="2">
    <location>
        <begin position="329"/>
        <end position="350"/>
    </location>
</feature>
<reference evidence="3 4" key="1">
    <citation type="submission" date="2024-01" db="EMBL/GenBank/DDBJ databases">
        <title>The genome of the rayed Mediterranean limpet Patella caerulea (Linnaeus, 1758).</title>
        <authorList>
            <person name="Anh-Thu Weber A."/>
            <person name="Halstead-Nussloch G."/>
        </authorList>
    </citation>
    <scope>NUCLEOTIDE SEQUENCE [LARGE SCALE GENOMIC DNA]</scope>
    <source>
        <strain evidence="3">AATW-2023a</strain>
        <tissue evidence="3">Whole specimen</tissue>
    </source>
</reference>